<reference evidence="1" key="1">
    <citation type="journal article" date="2019" name="Sci. Rep.">
        <title>Draft genome of Tanacetum cinerariifolium, the natural source of mosquito coil.</title>
        <authorList>
            <person name="Yamashiro T."/>
            <person name="Shiraishi A."/>
            <person name="Satake H."/>
            <person name="Nakayama K."/>
        </authorList>
    </citation>
    <scope>NUCLEOTIDE SEQUENCE</scope>
</reference>
<comment type="caution">
    <text evidence="1">The sequence shown here is derived from an EMBL/GenBank/DDBJ whole genome shotgun (WGS) entry which is preliminary data.</text>
</comment>
<name>A0A699TVR4_TANCI</name>
<feature type="non-terminal residue" evidence="1">
    <location>
        <position position="1"/>
    </location>
</feature>
<evidence type="ECO:0000313" key="1">
    <source>
        <dbReference type="EMBL" id="GFD14972.1"/>
    </source>
</evidence>
<accession>A0A699TVR4</accession>
<dbReference type="AlphaFoldDB" id="A0A699TVR4"/>
<gene>
    <name evidence="1" type="ORF">Tci_886941</name>
</gene>
<protein>
    <submittedName>
        <fullName evidence="1">Uncharacterized protein</fullName>
    </submittedName>
</protein>
<dbReference type="EMBL" id="BKCJ011283212">
    <property type="protein sequence ID" value="GFD14972.1"/>
    <property type="molecule type" value="Genomic_DNA"/>
</dbReference>
<organism evidence="1">
    <name type="scientific">Tanacetum cinerariifolium</name>
    <name type="common">Dalmatian daisy</name>
    <name type="synonym">Chrysanthemum cinerariifolium</name>
    <dbReference type="NCBI Taxonomy" id="118510"/>
    <lineage>
        <taxon>Eukaryota</taxon>
        <taxon>Viridiplantae</taxon>
        <taxon>Streptophyta</taxon>
        <taxon>Embryophyta</taxon>
        <taxon>Tracheophyta</taxon>
        <taxon>Spermatophyta</taxon>
        <taxon>Magnoliopsida</taxon>
        <taxon>eudicotyledons</taxon>
        <taxon>Gunneridae</taxon>
        <taxon>Pentapetalae</taxon>
        <taxon>asterids</taxon>
        <taxon>campanulids</taxon>
        <taxon>Asterales</taxon>
        <taxon>Asteraceae</taxon>
        <taxon>Asteroideae</taxon>
        <taxon>Anthemideae</taxon>
        <taxon>Anthemidinae</taxon>
        <taxon>Tanacetum</taxon>
    </lineage>
</organism>
<sequence length="59" mass="6822">VRAPRPQAVQIREALLAWLQSSMLESMPLYMAWAPLRSGMHRNSKRRLAHVVVIGWKQV</sequence>
<proteinExistence type="predicted"/>